<protein>
    <submittedName>
        <fullName evidence="11">FtsQ-type POTRA domain-containing protein</fullName>
    </submittedName>
</protein>
<evidence type="ECO:0000256" key="2">
    <source>
        <dbReference type="ARBA" id="ARBA00022475"/>
    </source>
</evidence>
<dbReference type="EMBL" id="DVIR01000056">
    <property type="protein sequence ID" value="HIS24923.1"/>
    <property type="molecule type" value="Genomic_DNA"/>
</dbReference>
<dbReference type="AlphaFoldDB" id="A0A9D1ENW5"/>
<dbReference type="Gene3D" id="3.10.20.310">
    <property type="entry name" value="membrane protein fhac"/>
    <property type="match status" value="1"/>
</dbReference>
<dbReference type="InterPro" id="IPR005548">
    <property type="entry name" value="Cell_div_FtsQ/DivIB_C"/>
</dbReference>
<keyword evidence="4 9" id="KW-0812">Transmembrane</keyword>
<dbReference type="InterPro" id="IPR013685">
    <property type="entry name" value="POTRA_FtsQ_type"/>
</dbReference>
<dbReference type="Pfam" id="PF03799">
    <property type="entry name" value="FtsQ_DivIB_C"/>
    <property type="match status" value="1"/>
</dbReference>
<reference evidence="11" key="2">
    <citation type="journal article" date="2021" name="PeerJ">
        <title>Extensive microbial diversity within the chicken gut microbiome revealed by metagenomics and culture.</title>
        <authorList>
            <person name="Gilroy R."/>
            <person name="Ravi A."/>
            <person name="Getino M."/>
            <person name="Pursley I."/>
            <person name="Horton D.L."/>
            <person name="Alikhan N.F."/>
            <person name="Baker D."/>
            <person name="Gharbi K."/>
            <person name="Hall N."/>
            <person name="Watson M."/>
            <person name="Adriaenssens E.M."/>
            <person name="Foster-Nyarko E."/>
            <person name="Jarju S."/>
            <person name="Secka A."/>
            <person name="Antonio M."/>
            <person name="Oren A."/>
            <person name="Chaudhuri R.R."/>
            <person name="La Ragione R."/>
            <person name="Hildebrand F."/>
            <person name="Pallen M.J."/>
        </authorList>
    </citation>
    <scope>NUCLEOTIDE SEQUENCE</scope>
    <source>
        <strain evidence="11">CHK157-1446</strain>
    </source>
</reference>
<name>A0A9D1ENW5_9FIRM</name>
<keyword evidence="3" id="KW-0132">Cell division</keyword>
<dbReference type="Pfam" id="PF08478">
    <property type="entry name" value="POTRA_1"/>
    <property type="match status" value="1"/>
</dbReference>
<evidence type="ECO:0000256" key="1">
    <source>
        <dbReference type="ARBA" id="ARBA00004370"/>
    </source>
</evidence>
<dbReference type="PANTHER" id="PTHR37820">
    <property type="entry name" value="CELL DIVISION PROTEIN DIVIB"/>
    <property type="match status" value="1"/>
</dbReference>
<organism evidence="11 12">
    <name type="scientific">Candidatus Faeciplasma gallinarum</name>
    <dbReference type="NCBI Taxonomy" id="2840799"/>
    <lineage>
        <taxon>Bacteria</taxon>
        <taxon>Bacillati</taxon>
        <taxon>Bacillota</taxon>
        <taxon>Clostridia</taxon>
        <taxon>Eubacteriales</taxon>
        <taxon>Oscillospiraceae</taxon>
        <taxon>Oscillospiraceae incertae sedis</taxon>
        <taxon>Candidatus Faeciplasma</taxon>
    </lineage>
</organism>
<keyword evidence="6 9" id="KW-0472">Membrane</keyword>
<evidence type="ECO:0000313" key="11">
    <source>
        <dbReference type="EMBL" id="HIS24923.1"/>
    </source>
</evidence>
<gene>
    <name evidence="11" type="ORF">IAD01_05930</name>
</gene>
<feature type="domain" description="POTRA" evidence="10">
    <location>
        <begin position="63"/>
        <end position="132"/>
    </location>
</feature>
<evidence type="ECO:0000256" key="3">
    <source>
        <dbReference type="ARBA" id="ARBA00022618"/>
    </source>
</evidence>
<accession>A0A9D1ENW5</accession>
<proteinExistence type="predicted"/>
<keyword evidence="7" id="KW-0131">Cell cycle</keyword>
<dbReference type="InterPro" id="IPR050487">
    <property type="entry name" value="FtsQ_DivIB"/>
</dbReference>
<keyword evidence="5 9" id="KW-1133">Transmembrane helix</keyword>
<comment type="subcellular location">
    <subcellularLocation>
        <location evidence="1">Membrane</location>
    </subcellularLocation>
</comment>
<comment type="caution">
    <text evidence="11">The sequence shown here is derived from an EMBL/GenBank/DDBJ whole genome shotgun (WGS) entry which is preliminary data.</text>
</comment>
<feature type="region of interest" description="Disordered" evidence="8">
    <location>
        <begin position="280"/>
        <end position="313"/>
    </location>
</feature>
<dbReference type="PANTHER" id="PTHR37820:SF1">
    <property type="entry name" value="CELL DIVISION PROTEIN FTSQ"/>
    <property type="match status" value="1"/>
</dbReference>
<evidence type="ECO:0000256" key="8">
    <source>
        <dbReference type="SAM" id="MobiDB-lite"/>
    </source>
</evidence>
<evidence type="ECO:0000256" key="4">
    <source>
        <dbReference type="ARBA" id="ARBA00022692"/>
    </source>
</evidence>
<evidence type="ECO:0000256" key="7">
    <source>
        <dbReference type="ARBA" id="ARBA00023306"/>
    </source>
</evidence>
<evidence type="ECO:0000313" key="12">
    <source>
        <dbReference type="Proteomes" id="UP000823982"/>
    </source>
</evidence>
<dbReference type="PROSITE" id="PS51779">
    <property type="entry name" value="POTRA"/>
    <property type="match status" value="1"/>
</dbReference>
<feature type="region of interest" description="Disordered" evidence="8">
    <location>
        <begin position="1"/>
        <end position="31"/>
    </location>
</feature>
<reference evidence="11" key="1">
    <citation type="submission" date="2020-10" db="EMBL/GenBank/DDBJ databases">
        <authorList>
            <person name="Gilroy R."/>
        </authorList>
    </citation>
    <scope>NUCLEOTIDE SEQUENCE</scope>
    <source>
        <strain evidence="11">CHK157-1446</strain>
    </source>
</reference>
<sequence>MRDVVKQPPAGSRPQTSGTNGANGAAGVRPKRRRRKRNLSLYYLMIFLICGFILFLLSRTLLFRVKEYVVTGNSRYTVEQILDAADLKVGKNMYNIDTDKVEQKIKDELIYIENVTVRRKLPDKMTITVEEAEPFACCQYEGSRYAVITRSGRYLETEQASPRAELLQIYGLDLVNVSLGEELESEDPNKLTIVMQLLDAMDEICPGKVSYIDITDRTDIMIGYAGRIDIEFGSSLDYEYKLRYVSAIIENNLSDDETGRLIYHSAAAGVSFITNEDLQQMQEDLAQREEQQANQQQSQESTETGQDVEEPDE</sequence>
<feature type="transmembrane region" description="Helical" evidence="9">
    <location>
        <begin position="39"/>
        <end position="57"/>
    </location>
</feature>
<evidence type="ECO:0000256" key="6">
    <source>
        <dbReference type="ARBA" id="ARBA00023136"/>
    </source>
</evidence>
<dbReference type="GO" id="GO:0005886">
    <property type="term" value="C:plasma membrane"/>
    <property type="evidence" value="ECO:0007669"/>
    <property type="project" value="TreeGrafter"/>
</dbReference>
<keyword evidence="2" id="KW-1003">Cell membrane</keyword>
<evidence type="ECO:0000259" key="10">
    <source>
        <dbReference type="PROSITE" id="PS51779"/>
    </source>
</evidence>
<dbReference type="Proteomes" id="UP000823982">
    <property type="component" value="Unassembled WGS sequence"/>
</dbReference>
<dbReference type="InterPro" id="IPR034746">
    <property type="entry name" value="POTRA"/>
</dbReference>
<evidence type="ECO:0000256" key="5">
    <source>
        <dbReference type="ARBA" id="ARBA00022989"/>
    </source>
</evidence>
<feature type="compositionally biased region" description="Low complexity" evidence="8">
    <location>
        <begin position="292"/>
        <end position="305"/>
    </location>
</feature>
<dbReference type="GO" id="GO:0051301">
    <property type="term" value="P:cell division"/>
    <property type="evidence" value="ECO:0007669"/>
    <property type="project" value="UniProtKB-KW"/>
</dbReference>
<evidence type="ECO:0000256" key="9">
    <source>
        <dbReference type="SAM" id="Phobius"/>
    </source>
</evidence>